<gene>
    <name evidence="2" type="ordered locus">Os09g0545051</name>
    <name evidence="2" type="ORF">OSNPB_090545051</name>
</gene>
<reference evidence="3" key="1">
    <citation type="journal article" date="2005" name="Nature">
        <title>The map-based sequence of the rice genome.</title>
        <authorList>
            <consortium name="International rice genome sequencing project (IRGSP)"/>
            <person name="Matsumoto T."/>
            <person name="Wu J."/>
            <person name="Kanamori H."/>
            <person name="Katayose Y."/>
            <person name="Fujisawa M."/>
            <person name="Namiki N."/>
            <person name="Mizuno H."/>
            <person name="Yamamoto K."/>
            <person name="Antonio B.A."/>
            <person name="Baba T."/>
            <person name="Sakata K."/>
            <person name="Nagamura Y."/>
            <person name="Aoki H."/>
            <person name="Arikawa K."/>
            <person name="Arita K."/>
            <person name="Bito T."/>
            <person name="Chiden Y."/>
            <person name="Fujitsuka N."/>
            <person name="Fukunaka R."/>
            <person name="Hamada M."/>
            <person name="Harada C."/>
            <person name="Hayashi A."/>
            <person name="Hijishita S."/>
            <person name="Honda M."/>
            <person name="Hosokawa S."/>
            <person name="Ichikawa Y."/>
            <person name="Idonuma A."/>
            <person name="Iijima M."/>
            <person name="Ikeda M."/>
            <person name="Ikeno M."/>
            <person name="Ito K."/>
            <person name="Ito S."/>
            <person name="Ito T."/>
            <person name="Ito Y."/>
            <person name="Ito Y."/>
            <person name="Iwabuchi A."/>
            <person name="Kamiya K."/>
            <person name="Karasawa W."/>
            <person name="Kurita K."/>
            <person name="Katagiri S."/>
            <person name="Kikuta A."/>
            <person name="Kobayashi H."/>
            <person name="Kobayashi N."/>
            <person name="Machita K."/>
            <person name="Maehara T."/>
            <person name="Masukawa M."/>
            <person name="Mizubayashi T."/>
            <person name="Mukai Y."/>
            <person name="Nagasaki H."/>
            <person name="Nagata Y."/>
            <person name="Naito S."/>
            <person name="Nakashima M."/>
            <person name="Nakama Y."/>
            <person name="Nakamichi Y."/>
            <person name="Nakamura M."/>
            <person name="Meguro A."/>
            <person name="Negishi M."/>
            <person name="Ohta I."/>
            <person name="Ohta T."/>
            <person name="Okamoto M."/>
            <person name="Ono N."/>
            <person name="Saji S."/>
            <person name="Sakaguchi M."/>
            <person name="Sakai K."/>
            <person name="Shibata M."/>
            <person name="Shimokawa T."/>
            <person name="Song J."/>
            <person name="Takazaki Y."/>
            <person name="Terasawa K."/>
            <person name="Tsugane M."/>
            <person name="Tsuji K."/>
            <person name="Ueda S."/>
            <person name="Waki K."/>
            <person name="Yamagata H."/>
            <person name="Yamamoto M."/>
            <person name="Yamamoto S."/>
            <person name="Yamane H."/>
            <person name="Yoshiki S."/>
            <person name="Yoshihara R."/>
            <person name="Yukawa K."/>
            <person name="Zhong H."/>
            <person name="Yano M."/>
            <person name="Yuan Q."/>
            <person name="Ouyang S."/>
            <person name="Liu J."/>
            <person name="Jones K.M."/>
            <person name="Gansberger K."/>
            <person name="Moffat K."/>
            <person name="Hill J."/>
            <person name="Bera J."/>
            <person name="Fadrosh D."/>
            <person name="Jin S."/>
            <person name="Johri S."/>
            <person name="Kim M."/>
            <person name="Overton L."/>
            <person name="Reardon M."/>
            <person name="Tsitrin T."/>
            <person name="Vuong H."/>
            <person name="Weaver B."/>
            <person name="Ciecko A."/>
            <person name="Tallon L."/>
            <person name="Jackson J."/>
            <person name="Pai G."/>
            <person name="Aken S.V."/>
            <person name="Utterback T."/>
            <person name="Reidmuller S."/>
            <person name="Feldblyum T."/>
            <person name="Hsiao J."/>
            <person name="Zismann V."/>
            <person name="Iobst S."/>
            <person name="de Vazeille A.R."/>
            <person name="Buell C.R."/>
            <person name="Ying K."/>
            <person name="Li Y."/>
            <person name="Lu T."/>
            <person name="Huang Y."/>
            <person name="Zhao Q."/>
            <person name="Feng Q."/>
            <person name="Zhang L."/>
            <person name="Zhu J."/>
            <person name="Weng Q."/>
            <person name="Mu J."/>
            <person name="Lu Y."/>
            <person name="Fan D."/>
            <person name="Liu Y."/>
            <person name="Guan J."/>
            <person name="Zhang Y."/>
            <person name="Yu S."/>
            <person name="Liu X."/>
            <person name="Zhang Y."/>
            <person name="Hong G."/>
            <person name="Han B."/>
            <person name="Choisne N."/>
            <person name="Demange N."/>
            <person name="Orjeda G."/>
            <person name="Samain S."/>
            <person name="Cattolico L."/>
            <person name="Pelletier E."/>
            <person name="Couloux A."/>
            <person name="Segurens B."/>
            <person name="Wincker P."/>
            <person name="D'Hont A."/>
            <person name="Scarpelli C."/>
            <person name="Weissenbach J."/>
            <person name="Salanoubat M."/>
            <person name="Quetier F."/>
            <person name="Yu Y."/>
            <person name="Kim H.R."/>
            <person name="Rambo T."/>
            <person name="Currie J."/>
            <person name="Collura K."/>
            <person name="Luo M."/>
            <person name="Yang T."/>
            <person name="Ammiraju J.S.S."/>
            <person name="Engler F."/>
            <person name="Soderlund C."/>
            <person name="Wing R.A."/>
            <person name="Palmer L.E."/>
            <person name="de la Bastide M."/>
            <person name="Spiegel L."/>
            <person name="Nascimento L."/>
            <person name="Zutavern T."/>
            <person name="O'Shaughnessy A."/>
            <person name="Dike S."/>
            <person name="Dedhia N."/>
            <person name="Preston R."/>
            <person name="Balija V."/>
            <person name="McCombie W.R."/>
            <person name="Chow T."/>
            <person name="Chen H."/>
            <person name="Chung M."/>
            <person name="Chen C."/>
            <person name="Shaw J."/>
            <person name="Wu H."/>
            <person name="Hsiao K."/>
            <person name="Chao Y."/>
            <person name="Chu M."/>
            <person name="Cheng C."/>
            <person name="Hour A."/>
            <person name="Lee P."/>
            <person name="Lin S."/>
            <person name="Lin Y."/>
            <person name="Liou J."/>
            <person name="Liu S."/>
            <person name="Hsing Y."/>
            <person name="Raghuvanshi S."/>
            <person name="Mohanty A."/>
            <person name="Bharti A.K."/>
            <person name="Gaur A."/>
            <person name="Gupta V."/>
            <person name="Kumar D."/>
            <person name="Ravi V."/>
            <person name="Vij S."/>
            <person name="Kapur A."/>
            <person name="Khurana P."/>
            <person name="Khurana P."/>
            <person name="Khurana J.P."/>
            <person name="Tyagi A.K."/>
            <person name="Gaikwad K."/>
            <person name="Singh A."/>
            <person name="Dalal V."/>
            <person name="Srivastava S."/>
            <person name="Dixit A."/>
            <person name="Pal A.K."/>
            <person name="Ghazi I.A."/>
            <person name="Yadav M."/>
            <person name="Pandit A."/>
            <person name="Bhargava A."/>
            <person name="Sureshbabu K."/>
            <person name="Batra K."/>
            <person name="Sharma T.R."/>
            <person name="Mohapatra T."/>
            <person name="Singh N.K."/>
            <person name="Messing J."/>
            <person name="Nelson A.B."/>
            <person name="Fuks G."/>
            <person name="Kavchok S."/>
            <person name="Keizer G."/>
            <person name="Linton E."/>
            <person name="Llaca V."/>
            <person name="Song R."/>
            <person name="Tanyolac B."/>
            <person name="Young S."/>
            <person name="Ho-Il K."/>
            <person name="Hahn J.H."/>
            <person name="Sangsakoo G."/>
            <person name="Vanavichit A."/>
            <person name="de Mattos Luiz.A.T."/>
            <person name="Zimmer P.D."/>
            <person name="Malone G."/>
            <person name="Dellagostin O."/>
            <person name="de Oliveira A.C."/>
            <person name="Bevan M."/>
            <person name="Bancroft I."/>
            <person name="Minx P."/>
            <person name="Cordum H."/>
            <person name="Wilson R."/>
            <person name="Cheng Z."/>
            <person name="Jin W."/>
            <person name="Jiang J."/>
            <person name="Leong S.A."/>
            <person name="Iwama H."/>
            <person name="Gojobori T."/>
            <person name="Itoh T."/>
            <person name="Niimura Y."/>
            <person name="Fujii Y."/>
            <person name="Habara T."/>
            <person name="Sakai H."/>
            <person name="Sato Y."/>
            <person name="Wilson G."/>
            <person name="Kumar K."/>
            <person name="McCouch S."/>
            <person name="Juretic N."/>
            <person name="Hoen D."/>
            <person name="Wright S."/>
            <person name="Bruskiewich R."/>
            <person name="Bureau T."/>
            <person name="Miyao A."/>
            <person name="Hirochika H."/>
            <person name="Nishikawa T."/>
            <person name="Kadowaki K."/>
            <person name="Sugiura M."/>
            <person name="Burr B."/>
            <person name="Sasaki T."/>
        </authorList>
    </citation>
    <scope>NUCLEOTIDE SEQUENCE [LARGE SCALE GENOMIC DNA]</scope>
    <source>
        <strain evidence="3">cv. Nipponbare</strain>
    </source>
</reference>
<feature type="compositionally biased region" description="Basic residues" evidence="1">
    <location>
        <begin position="68"/>
        <end position="91"/>
    </location>
</feature>
<accession>A0A0P0XPY2</accession>
<dbReference type="SMR" id="A0A0P0XPY2"/>
<evidence type="ECO:0000313" key="3">
    <source>
        <dbReference type="Proteomes" id="UP000059680"/>
    </source>
</evidence>
<feature type="region of interest" description="Disordered" evidence="1">
    <location>
        <begin position="50"/>
        <end position="103"/>
    </location>
</feature>
<reference evidence="2 3" key="2">
    <citation type="journal article" date="2013" name="Plant Cell Physiol.">
        <title>Rice Annotation Project Database (RAP-DB): an integrative and interactive database for rice genomics.</title>
        <authorList>
            <person name="Sakai H."/>
            <person name="Lee S.S."/>
            <person name="Tanaka T."/>
            <person name="Numa H."/>
            <person name="Kim J."/>
            <person name="Kawahara Y."/>
            <person name="Wakimoto H."/>
            <person name="Yang C.C."/>
            <person name="Iwamoto M."/>
            <person name="Abe T."/>
            <person name="Yamada Y."/>
            <person name="Muto A."/>
            <person name="Inokuchi H."/>
            <person name="Ikemura T."/>
            <person name="Matsumoto T."/>
            <person name="Sasaki T."/>
            <person name="Itoh T."/>
        </authorList>
    </citation>
    <scope>NUCLEOTIDE SEQUENCE [LARGE SCALE GENOMIC DNA]</scope>
    <source>
        <strain evidence="3">cv. Nipponbare</strain>
    </source>
</reference>
<feature type="region of interest" description="Disordered" evidence="1">
    <location>
        <begin position="117"/>
        <end position="177"/>
    </location>
</feature>
<feature type="compositionally biased region" description="Basic residues" evidence="1">
    <location>
        <begin position="148"/>
        <end position="177"/>
    </location>
</feature>
<organism evidence="2 3">
    <name type="scientific">Oryza sativa subsp. japonica</name>
    <name type="common">Rice</name>
    <dbReference type="NCBI Taxonomy" id="39947"/>
    <lineage>
        <taxon>Eukaryota</taxon>
        <taxon>Viridiplantae</taxon>
        <taxon>Streptophyta</taxon>
        <taxon>Embryophyta</taxon>
        <taxon>Tracheophyta</taxon>
        <taxon>Spermatophyta</taxon>
        <taxon>Magnoliopsida</taxon>
        <taxon>Liliopsida</taxon>
        <taxon>Poales</taxon>
        <taxon>Poaceae</taxon>
        <taxon>BOP clade</taxon>
        <taxon>Oryzoideae</taxon>
        <taxon>Oryzeae</taxon>
        <taxon>Oryzinae</taxon>
        <taxon>Oryza</taxon>
        <taxon>Oryza sativa</taxon>
    </lineage>
</organism>
<proteinExistence type="predicted"/>
<dbReference type="InParanoid" id="A0A0P0XPY2"/>
<evidence type="ECO:0000313" key="2">
    <source>
        <dbReference type="EMBL" id="BAT09236.1"/>
    </source>
</evidence>
<sequence>MDSEPELKAPPPPPLLALPQLQADGATRLWNPLQRTRWRPTASMLWAAAVPMPSSSRRQKACRSWWRSPRRRLRRTSMRRRPPPSRQHRHPPPQVAAVPSLPSAPLSSLLSRACLRHGGSTSGAEADGKGDGGATVELVVQRPLERKTKGRREKKKRRREKKIKKISCHRPRGVPRM</sequence>
<dbReference type="STRING" id="39947.A0A0P0XPY2"/>
<dbReference type="Proteomes" id="UP000059680">
    <property type="component" value="Chromosome 9"/>
</dbReference>
<dbReference type="PaxDb" id="39947-A0A0P0XPY2"/>
<evidence type="ECO:0000256" key="1">
    <source>
        <dbReference type="SAM" id="MobiDB-lite"/>
    </source>
</evidence>
<protein>
    <submittedName>
        <fullName evidence="2">Os09g0545051 protein</fullName>
    </submittedName>
</protein>
<dbReference type="AlphaFoldDB" id="A0A0P0XPY2"/>
<dbReference type="Gramene" id="Os09t0545051-00">
    <property type="protein sequence ID" value="Os09t0545051-00"/>
    <property type="gene ID" value="Os09g0545051"/>
</dbReference>
<reference evidence="2 3" key="3">
    <citation type="journal article" date="2013" name="Rice">
        <title>Improvement of the Oryza sativa Nipponbare reference genome using next generation sequence and optical map data.</title>
        <authorList>
            <person name="Kawahara Y."/>
            <person name="de la Bastide M."/>
            <person name="Hamilton J.P."/>
            <person name="Kanamori H."/>
            <person name="McCombie W.R."/>
            <person name="Ouyang S."/>
            <person name="Schwartz D.C."/>
            <person name="Tanaka T."/>
            <person name="Wu J."/>
            <person name="Zhou S."/>
            <person name="Childs K.L."/>
            <person name="Davidson R.M."/>
            <person name="Lin H."/>
            <person name="Quesada-Ocampo L."/>
            <person name="Vaillancourt B."/>
            <person name="Sakai H."/>
            <person name="Lee S.S."/>
            <person name="Kim J."/>
            <person name="Numa H."/>
            <person name="Itoh T."/>
            <person name="Buell C.R."/>
            <person name="Matsumoto T."/>
        </authorList>
    </citation>
    <scope>NUCLEOTIDE SEQUENCE [LARGE SCALE GENOMIC DNA]</scope>
    <source>
        <strain evidence="3">cv. Nipponbare</strain>
    </source>
</reference>
<dbReference type="EMBL" id="AP014965">
    <property type="protein sequence ID" value="BAT09236.1"/>
    <property type="molecule type" value="Genomic_DNA"/>
</dbReference>
<name>A0A0P0XPY2_ORYSJ</name>
<keyword evidence="3" id="KW-1185">Reference proteome</keyword>